<evidence type="ECO:0000313" key="2">
    <source>
        <dbReference type="EMBL" id="TCO99866.1"/>
    </source>
</evidence>
<dbReference type="InterPro" id="IPR021957">
    <property type="entry name" value="DUF3574"/>
</dbReference>
<protein>
    <submittedName>
        <fullName evidence="2">Uncharacterized protein DUF3574</fullName>
    </submittedName>
</protein>
<dbReference type="EMBL" id="SLXD01000014">
    <property type="protein sequence ID" value="TCO99866.1"/>
    <property type="molecule type" value="Genomic_DNA"/>
</dbReference>
<evidence type="ECO:0000313" key="3">
    <source>
        <dbReference type="Proteomes" id="UP000295106"/>
    </source>
</evidence>
<dbReference type="Proteomes" id="UP000295106">
    <property type="component" value="Unassembled WGS sequence"/>
</dbReference>
<reference evidence="2 3" key="1">
    <citation type="submission" date="2019-03" db="EMBL/GenBank/DDBJ databases">
        <title>Genomic Encyclopedia of Type Strains, Phase IV (KMG-IV): sequencing the most valuable type-strain genomes for metagenomic binning, comparative biology and taxonomic classification.</title>
        <authorList>
            <person name="Goeker M."/>
        </authorList>
    </citation>
    <scope>NUCLEOTIDE SEQUENCE [LARGE SCALE GENOMIC DNA]</scope>
    <source>
        <strain evidence="2 3">DSM 1709</strain>
    </source>
</reference>
<organism evidence="2 3">
    <name type="scientific">Rubrivivax gelatinosus</name>
    <name type="common">Rhodocyclus gelatinosus</name>
    <name type="synonym">Rhodopseudomonas gelatinosa</name>
    <dbReference type="NCBI Taxonomy" id="28068"/>
    <lineage>
        <taxon>Bacteria</taxon>
        <taxon>Pseudomonadati</taxon>
        <taxon>Pseudomonadota</taxon>
        <taxon>Betaproteobacteria</taxon>
        <taxon>Burkholderiales</taxon>
        <taxon>Sphaerotilaceae</taxon>
        <taxon>Rubrivivax</taxon>
    </lineage>
</organism>
<dbReference type="OrthoDB" id="794286at2"/>
<feature type="signal peptide" evidence="1">
    <location>
        <begin position="1"/>
        <end position="19"/>
    </location>
</feature>
<dbReference type="Pfam" id="PF12098">
    <property type="entry name" value="DUF3574"/>
    <property type="match status" value="1"/>
</dbReference>
<dbReference type="AlphaFoldDB" id="A0A4R2M6C2"/>
<keyword evidence="1" id="KW-0732">Signal</keyword>
<proteinExistence type="predicted"/>
<evidence type="ECO:0000256" key="1">
    <source>
        <dbReference type="SAM" id="SignalP"/>
    </source>
</evidence>
<gene>
    <name evidence="2" type="ORF">EV684_114163</name>
</gene>
<name>A0A4R2M6C2_RUBGE</name>
<accession>A0A4R2M6C2</accession>
<dbReference type="RefSeq" id="WP_132649172.1">
    <property type="nucleotide sequence ID" value="NZ_CP181386.1"/>
</dbReference>
<comment type="caution">
    <text evidence="2">The sequence shown here is derived from an EMBL/GenBank/DDBJ whole genome shotgun (WGS) entry which is preliminary data.</text>
</comment>
<dbReference type="GeneID" id="99685374"/>
<sequence length="147" mass="15484">MKAAALLAATLLAAGTVQARPAAVPSDRQVAASACAGVPGGRVWRRTELYFGRSGPGGPVDDTAFAVFVDRVVTPRFPDGLTLLDGRGQYRESPEAPIGREASTVLVLLHPGGREAGARIEAIRAAYKAEFRQRSVLRVDRAACVSL</sequence>
<feature type="chain" id="PRO_5020612482" evidence="1">
    <location>
        <begin position="20"/>
        <end position="147"/>
    </location>
</feature>